<dbReference type="OrthoDB" id="634553at2"/>
<evidence type="ECO:0000313" key="2">
    <source>
        <dbReference type="Proteomes" id="UP000287527"/>
    </source>
</evidence>
<name>A0A444GM91_9FLAO</name>
<organism evidence="1 2">
    <name type="scientific">Flavobacterium cerinum</name>
    <dbReference type="NCBI Taxonomy" id="2502784"/>
    <lineage>
        <taxon>Bacteria</taxon>
        <taxon>Pseudomonadati</taxon>
        <taxon>Bacteroidota</taxon>
        <taxon>Flavobacteriia</taxon>
        <taxon>Flavobacteriales</taxon>
        <taxon>Flavobacteriaceae</taxon>
        <taxon>Flavobacterium</taxon>
    </lineage>
</organism>
<keyword evidence="2" id="KW-1185">Reference proteome</keyword>
<dbReference type="Proteomes" id="UP000287527">
    <property type="component" value="Unassembled WGS sequence"/>
</dbReference>
<reference evidence="1 2" key="1">
    <citation type="submission" date="2019-01" db="EMBL/GenBank/DDBJ databases">
        <title>Flavobacterium sp. nov.,isolated from freshwater.</title>
        <authorList>
            <person name="Zhang R."/>
            <person name="Du Z.-J."/>
        </authorList>
    </citation>
    <scope>NUCLEOTIDE SEQUENCE [LARGE SCALE GENOMIC DNA]</scope>
    <source>
        <strain evidence="1 2">1E403</strain>
    </source>
</reference>
<gene>
    <name evidence="1" type="ORF">EPI11_15995</name>
</gene>
<dbReference type="RefSeq" id="WP_128390994.1">
    <property type="nucleotide sequence ID" value="NZ_SBII01000013.1"/>
</dbReference>
<dbReference type="PROSITE" id="PS51257">
    <property type="entry name" value="PROKAR_LIPOPROTEIN"/>
    <property type="match status" value="1"/>
</dbReference>
<protein>
    <recommendedName>
        <fullName evidence="3">Lipoprotein</fullName>
    </recommendedName>
</protein>
<dbReference type="EMBL" id="SBII01000013">
    <property type="protein sequence ID" value="RWW92129.1"/>
    <property type="molecule type" value="Genomic_DNA"/>
</dbReference>
<accession>A0A444GM91</accession>
<dbReference type="AlphaFoldDB" id="A0A444GM91"/>
<evidence type="ECO:0008006" key="3">
    <source>
        <dbReference type="Google" id="ProtNLM"/>
    </source>
</evidence>
<comment type="caution">
    <text evidence="1">The sequence shown here is derived from an EMBL/GenBank/DDBJ whole genome shotgun (WGS) entry which is preliminary data.</text>
</comment>
<proteinExistence type="predicted"/>
<evidence type="ECO:0000313" key="1">
    <source>
        <dbReference type="EMBL" id="RWW92129.1"/>
    </source>
</evidence>
<sequence>MKHIFLLLALSAAFFSCSHKPEKVEKAFYYWKNNEYSMDSERRELDSLGVKKLYVKFFEVEDDEVMGIIPVAKTDLHFYNNSDSLKIVPTVYIRNEVFKGVTHGALDSLADNVNFLINKYMTDYKFERIGKADEYQMDCDWTLSTKDNYFYFLKKLKKVSEKTISCTLRLYPYKYPDKMGVPPVDKAMLMCYNLIDPLAKNNKNSILDVDELKAYLKTDTKYPLKLDIALPIYSWMQVYQNDHFSKVLYTNTTTIKEILKPGKPLWYDVKKDTVINEFYLRAGDKVKIEEVSTADLHKAIDELKKHIQFAPDITVSLFHLDEEQISRFSHEEIKSFYSRFTE</sequence>